<dbReference type="AlphaFoldDB" id="A0A948W5P1"/>
<reference evidence="1" key="1">
    <citation type="submission" date="2021-05" db="EMBL/GenBank/DDBJ databases">
        <title>Energy efficiency and biological interactions define the core microbiome of deep oligotrophic groundwater.</title>
        <authorList>
            <person name="Mehrshad M."/>
            <person name="Lopez-Fernandez M."/>
            <person name="Bell E."/>
            <person name="Bernier-Latmani R."/>
            <person name="Bertilsson S."/>
            <person name="Dopson M."/>
        </authorList>
    </citation>
    <scope>NUCLEOTIDE SEQUENCE</scope>
    <source>
        <strain evidence="1">Modern_marine.mb.64</strain>
    </source>
</reference>
<name>A0A948W5P1_UNCEI</name>
<accession>A0A948W5P1</accession>
<gene>
    <name evidence="1" type="ORF">KJ970_02585</name>
</gene>
<evidence type="ECO:0000313" key="1">
    <source>
        <dbReference type="EMBL" id="MBU2689786.1"/>
    </source>
</evidence>
<comment type="caution">
    <text evidence="1">The sequence shown here is derived from an EMBL/GenBank/DDBJ whole genome shotgun (WGS) entry which is preliminary data.</text>
</comment>
<sequence length="253" mass="28333">MKHTSNITRTHAGARVLESMIFAIVFWAASASPAMCEEYLPLSVGFEWEYEGLEGHHEVQRVEGIINIWGADVYAMRYEGNPLNEGLVNYWTCDEAGSVLLWGFYIIPDSFGILYDPPIRMVDAPLELGKTWSCTVNVFEWSDSTSSTSLTLDFTVEEEGLIVVPAGEFYTFGIGYEFPPKHLVPLLQDRDIFGTPLGGDERPPASDWWTDGIGRIQYVGAYLELFQLAPFSGPTPCRKGTWGSIKTPLHNKH</sequence>
<evidence type="ECO:0000313" key="2">
    <source>
        <dbReference type="Proteomes" id="UP000777784"/>
    </source>
</evidence>
<protein>
    <submittedName>
        <fullName evidence="1">Uncharacterized protein</fullName>
    </submittedName>
</protein>
<dbReference type="Proteomes" id="UP000777784">
    <property type="component" value="Unassembled WGS sequence"/>
</dbReference>
<dbReference type="EMBL" id="JAHJDP010000018">
    <property type="protein sequence ID" value="MBU2689786.1"/>
    <property type="molecule type" value="Genomic_DNA"/>
</dbReference>
<organism evidence="1 2">
    <name type="scientific">Eiseniibacteriota bacterium</name>
    <dbReference type="NCBI Taxonomy" id="2212470"/>
    <lineage>
        <taxon>Bacteria</taxon>
        <taxon>Candidatus Eiseniibacteriota</taxon>
    </lineage>
</organism>
<proteinExistence type="predicted"/>